<dbReference type="Proteomes" id="UP000078447">
    <property type="component" value="Unassembled WGS sequence"/>
</dbReference>
<comment type="caution">
    <text evidence="1">The sequence shown here is derived from an EMBL/GenBank/DDBJ whole genome shotgun (WGS) entry which is preliminary data.</text>
</comment>
<accession>A0ABX2V727</accession>
<name>A0ABX2V727_9BACL</name>
<keyword evidence="2" id="KW-1185">Reference proteome</keyword>
<dbReference type="EMBL" id="LVVL01000012">
    <property type="protein sequence ID" value="OAN12725.1"/>
    <property type="molecule type" value="Genomic_DNA"/>
</dbReference>
<evidence type="ECO:0000313" key="2">
    <source>
        <dbReference type="Proteomes" id="UP000078447"/>
    </source>
</evidence>
<organism evidence="1 2">
    <name type="scientific">Exiguobacterium undae</name>
    <dbReference type="NCBI Taxonomy" id="169177"/>
    <lineage>
        <taxon>Bacteria</taxon>
        <taxon>Bacillati</taxon>
        <taxon>Bacillota</taxon>
        <taxon>Bacilli</taxon>
        <taxon>Bacillales</taxon>
        <taxon>Bacillales Family XII. Incertae Sedis</taxon>
        <taxon>Exiguobacterium</taxon>
    </lineage>
</organism>
<evidence type="ECO:0000313" key="1">
    <source>
        <dbReference type="EMBL" id="OAN12725.1"/>
    </source>
</evidence>
<evidence type="ECO:0008006" key="3">
    <source>
        <dbReference type="Google" id="ProtNLM"/>
    </source>
</evidence>
<sequence length="117" mass="13700">MSWKHQMYLHIYAQHTNHQESFIVGNKQALLKLRDLIDEALVETTAAEGGFFSSDDEGYEVYIGLVKNEEVFQSLEMPYTEQFGDWNDQRHFINLKNDPNAPYDPIILFKETKQAEE</sequence>
<protein>
    <recommendedName>
        <fullName evidence="3">YCII-related domain-containing protein</fullName>
    </recommendedName>
</protein>
<dbReference type="RefSeq" id="WP_051523853.1">
    <property type="nucleotide sequence ID" value="NZ_LVVL01000012.1"/>
</dbReference>
<gene>
    <name evidence="1" type="ORF">A3783_10410</name>
</gene>
<reference evidence="1 2" key="1">
    <citation type="submission" date="2016-03" db="EMBL/GenBank/DDBJ databases">
        <authorList>
            <person name="Cho S.-Y."/>
            <person name="Lim S."/>
            <person name="Kim H."/>
            <person name="Soh E.H."/>
            <person name="Moon J.S."/>
        </authorList>
    </citation>
    <scope>NUCLEOTIDE SEQUENCE [LARGE SCALE GENOMIC DNA]</scope>
    <source>
        <strain evidence="1 2">KCTC 3810</strain>
    </source>
</reference>
<proteinExistence type="predicted"/>